<dbReference type="OrthoDB" id="5150008at2759"/>
<reference evidence="2 3" key="2">
    <citation type="submission" date="2021-10" db="EMBL/GenBank/DDBJ databases">
        <authorList>
            <person name="Piombo E."/>
        </authorList>
    </citation>
    <scope>NUCLEOTIDE SEQUENCE [LARGE SCALE GENOMIC DNA]</scope>
</reference>
<evidence type="ECO:0000256" key="1">
    <source>
        <dbReference type="SAM" id="MobiDB-lite"/>
    </source>
</evidence>
<organism evidence="2 3">
    <name type="scientific">Clonostachys byssicola</name>
    <dbReference type="NCBI Taxonomy" id="160290"/>
    <lineage>
        <taxon>Eukaryota</taxon>
        <taxon>Fungi</taxon>
        <taxon>Dikarya</taxon>
        <taxon>Ascomycota</taxon>
        <taxon>Pezizomycotina</taxon>
        <taxon>Sordariomycetes</taxon>
        <taxon>Hypocreomycetidae</taxon>
        <taxon>Hypocreales</taxon>
        <taxon>Bionectriaceae</taxon>
        <taxon>Clonostachys</taxon>
    </lineage>
</organism>
<name>A0A9N9TZY2_9HYPO</name>
<evidence type="ECO:0000313" key="3">
    <source>
        <dbReference type="Proteomes" id="UP000754883"/>
    </source>
</evidence>
<dbReference type="Proteomes" id="UP000754883">
    <property type="component" value="Unassembled WGS sequence"/>
</dbReference>
<protein>
    <submittedName>
        <fullName evidence="2">Uncharacterized protein</fullName>
    </submittedName>
</protein>
<feature type="compositionally biased region" description="Polar residues" evidence="1">
    <location>
        <begin position="422"/>
        <end position="432"/>
    </location>
</feature>
<gene>
    <name evidence="2" type="ORF">CBYS24578_00000529</name>
</gene>
<accession>A0A9N9TZY2</accession>
<dbReference type="AlphaFoldDB" id="A0A9N9TZY2"/>
<proteinExistence type="predicted"/>
<feature type="region of interest" description="Disordered" evidence="1">
    <location>
        <begin position="412"/>
        <end position="452"/>
    </location>
</feature>
<evidence type="ECO:0000313" key="2">
    <source>
        <dbReference type="EMBL" id="CAG9971563.1"/>
    </source>
</evidence>
<sequence>MVKLPNEVLNRVFEEARLAEISFVKLLRVLNYNGQLYFDWRGHPIFTEATFPRFDPASTDPGPFEERNQLDFRVLRRVEDWWNNRRPTEAPLHPKAPLRWTNAAARRIALGDNPVELKIQTGLLDESKHKYKGGFFMPNSKFDALNVSKVILNSTLDILCLQVGDLSDHYPSMDNDKFVVPLSEPYPDTVRISNLAVEFHGPTTRVWCRSCLDRFDGRDFVHDPNGCNKSVDATCYRQPCDEEYCGDCEKCAETSNHHGAIFDLLKHFPAAGTLFLIDWAYEPVGADPDPSTAHASSGDYDFFLVEKGAGEGRWRAERPCPFESLYCAESIEKGFKWHLAVEQISLKDEIAAVHKSLASQKLWGPESGWDDSQLELREEREEKAQRLPLKLDATRRMAERGLRCQVLAAVKKKKFSSKKNSTESVAGSSGQATKRRLGGSEHERGPQAKRRA</sequence>
<keyword evidence="3" id="KW-1185">Reference proteome</keyword>
<comment type="caution">
    <text evidence="2">The sequence shown here is derived from an EMBL/GenBank/DDBJ whole genome shotgun (WGS) entry which is preliminary data.</text>
</comment>
<dbReference type="EMBL" id="CABFNO020001240">
    <property type="protein sequence ID" value="CAG9971563.1"/>
    <property type="molecule type" value="Genomic_DNA"/>
</dbReference>
<reference evidence="3" key="1">
    <citation type="submission" date="2019-06" db="EMBL/GenBank/DDBJ databases">
        <authorList>
            <person name="Broberg M."/>
        </authorList>
    </citation>
    <scope>NUCLEOTIDE SEQUENCE [LARGE SCALE GENOMIC DNA]</scope>
</reference>